<dbReference type="PIRSF" id="PIRSF005485">
    <property type="entry name" value="HrcA"/>
    <property type="match status" value="1"/>
</dbReference>
<comment type="caution">
    <text evidence="8">The sequence shown here is derived from an EMBL/GenBank/DDBJ whole genome shotgun (WGS) entry which is preliminary data.</text>
</comment>
<keyword evidence="1 5" id="KW-0678">Repressor</keyword>
<dbReference type="PANTHER" id="PTHR34824">
    <property type="entry name" value="HEAT-INDUCIBLE TRANSCRIPTION REPRESSOR HRCA"/>
    <property type="match status" value="1"/>
</dbReference>
<feature type="domain" description="Heat-inducible transcription repressor HrcA C-terminal" evidence="6">
    <location>
        <begin position="108"/>
        <end position="332"/>
    </location>
</feature>
<evidence type="ECO:0000256" key="2">
    <source>
        <dbReference type="ARBA" id="ARBA00023015"/>
    </source>
</evidence>
<evidence type="ECO:0000256" key="1">
    <source>
        <dbReference type="ARBA" id="ARBA00022491"/>
    </source>
</evidence>
<comment type="function">
    <text evidence="5">Negative regulator of class I heat shock genes (grpE-dnaK-dnaJ and groELS operons). Prevents heat-shock induction of these operons.</text>
</comment>
<dbReference type="InterPro" id="IPR005104">
    <property type="entry name" value="WHTH_HrcA_DNA-bd"/>
</dbReference>
<dbReference type="Gene3D" id="1.10.10.10">
    <property type="entry name" value="Winged helix-like DNA-binding domain superfamily/Winged helix DNA-binding domain"/>
    <property type="match status" value="1"/>
</dbReference>
<dbReference type="Gene3D" id="3.30.450.40">
    <property type="match status" value="1"/>
</dbReference>
<dbReference type="Gene3D" id="3.30.390.60">
    <property type="entry name" value="Heat-inducible transcription repressor hrca homolog, domain 3"/>
    <property type="match status" value="1"/>
</dbReference>
<dbReference type="SUPFAM" id="SSF55781">
    <property type="entry name" value="GAF domain-like"/>
    <property type="match status" value="1"/>
</dbReference>
<keyword evidence="4 5" id="KW-0804">Transcription</keyword>
<evidence type="ECO:0000259" key="7">
    <source>
        <dbReference type="Pfam" id="PF03444"/>
    </source>
</evidence>
<evidence type="ECO:0000259" key="6">
    <source>
        <dbReference type="Pfam" id="PF01628"/>
    </source>
</evidence>
<reference evidence="8" key="1">
    <citation type="submission" date="2020-07" db="EMBL/GenBank/DDBJ databases">
        <title>Huge and variable diversity of episymbiotic CPR bacteria and DPANN archaea in groundwater ecosystems.</title>
        <authorList>
            <person name="He C.Y."/>
            <person name="Keren R."/>
            <person name="Whittaker M."/>
            <person name="Farag I.F."/>
            <person name="Doudna J."/>
            <person name="Cate J.H.D."/>
            <person name="Banfield J.F."/>
        </authorList>
    </citation>
    <scope>NUCLEOTIDE SEQUENCE</scope>
    <source>
        <strain evidence="8">NC_groundwater_717_Ag_S-0.2um_59_8</strain>
    </source>
</reference>
<dbReference type="InterPro" id="IPR036388">
    <property type="entry name" value="WH-like_DNA-bd_sf"/>
</dbReference>
<dbReference type="InterPro" id="IPR002571">
    <property type="entry name" value="HrcA"/>
</dbReference>
<dbReference type="EMBL" id="JACPSX010000085">
    <property type="protein sequence ID" value="MBI3014325.1"/>
    <property type="molecule type" value="Genomic_DNA"/>
</dbReference>
<comment type="similarity">
    <text evidence="5">Belongs to the HrcA family.</text>
</comment>
<evidence type="ECO:0000256" key="5">
    <source>
        <dbReference type="HAMAP-Rule" id="MF_00081"/>
    </source>
</evidence>
<dbReference type="SUPFAM" id="SSF46785">
    <property type="entry name" value="Winged helix' DNA-binding domain"/>
    <property type="match status" value="1"/>
</dbReference>
<keyword evidence="3 5" id="KW-0346">Stress response</keyword>
<organism evidence="8 9">
    <name type="scientific">Tectimicrobiota bacterium</name>
    <dbReference type="NCBI Taxonomy" id="2528274"/>
    <lineage>
        <taxon>Bacteria</taxon>
        <taxon>Pseudomonadati</taxon>
        <taxon>Nitrospinota/Tectimicrobiota group</taxon>
        <taxon>Candidatus Tectimicrobiota</taxon>
    </lineage>
</organism>
<protein>
    <recommendedName>
        <fullName evidence="5">Heat-inducible transcription repressor HrcA</fullName>
    </recommendedName>
</protein>
<evidence type="ECO:0000313" key="8">
    <source>
        <dbReference type="EMBL" id="MBI3014325.1"/>
    </source>
</evidence>
<proteinExistence type="inferred from homology"/>
<dbReference type="InterPro" id="IPR021153">
    <property type="entry name" value="HrcA_C"/>
</dbReference>
<gene>
    <name evidence="5 8" type="primary">hrcA</name>
    <name evidence="8" type="ORF">HYY65_04485</name>
</gene>
<dbReference type="NCBIfam" id="TIGR00331">
    <property type="entry name" value="hrcA"/>
    <property type="match status" value="1"/>
</dbReference>
<keyword evidence="2 5" id="KW-0805">Transcription regulation</keyword>
<sequence>MMEIKLSERAEIILRTVVQNYIGTAEPVGSRTIAKMTHLGLSPATIRNVMSDLEDTGYLSQPHTSAGRMPTDLAYRFYVDSLGEIPPLAREELERIERSFPAGVREIEDLMEVTSRLLSFLSQQAGLVSLPDIRSVVFKHLEFIRLRPYQAMAVFVAESGILHSRIIKLDEDFTQEKLDQMTGYLNAEFGGMSLHRIRNKIVKRMALEKEQYDQLLMNAMRLSQKALAQEENLEGGQVILGGATNILSQPEFSADVDKMRSIFSAFEDKSRLLKIIDRVLQEHGVSILIGAENEIQEMRNCSLVMHPYTCGDRALGVLGVIGPTRMEYPRMMAVVAATAHTLSRLLTER</sequence>
<name>A0A932GNZ5_UNCTE</name>
<dbReference type="InterPro" id="IPR029016">
    <property type="entry name" value="GAF-like_dom_sf"/>
</dbReference>
<dbReference type="Pfam" id="PF03444">
    <property type="entry name" value="WHD_HrcA"/>
    <property type="match status" value="1"/>
</dbReference>
<dbReference type="InterPro" id="IPR036390">
    <property type="entry name" value="WH_DNA-bd_sf"/>
</dbReference>
<dbReference type="HAMAP" id="MF_00081">
    <property type="entry name" value="HrcA"/>
    <property type="match status" value="1"/>
</dbReference>
<accession>A0A932GNZ5</accession>
<dbReference type="GO" id="GO:0003677">
    <property type="term" value="F:DNA binding"/>
    <property type="evidence" value="ECO:0007669"/>
    <property type="project" value="InterPro"/>
</dbReference>
<evidence type="ECO:0000256" key="3">
    <source>
        <dbReference type="ARBA" id="ARBA00023016"/>
    </source>
</evidence>
<dbReference type="AlphaFoldDB" id="A0A932GNZ5"/>
<dbReference type="InterPro" id="IPR023120">
    <property type="entry name" value="WHTH_transcript_rep_HrcA_IDD"/>
</dbReference>
<dbReference type="Pfam" id="PF01628">
    <property type="entry name" value="HrcA"/>
    <property type="match status" value="1"/>
</dbReference>
<dbReference type="GO" id="GO:0045892">
    <property type="term" value="P:negative regulation of DNA-templated transcription"/>
    <property type="evidence" value="ECO:0007669"/>
    <property type="project" value="UniProtKB-UniRule"/>
</dbReference>
<evidence type="ECO:0000313" key="9">
    <source>
        <dbReference type="Proteomes" id="UP000741360"/>
    </source>
</evidence>
<feature type="domain" description="Winged helix-turn-helix transcription repressor HrcA DNA-binding" evidence="7">
    <location>
        <begin position="6"/>
        <end position="76"/>
    </location>
</feature>
<dbReference type="PANTHER" id="PTHR34824:SF1">
    <property type="entry name" value="HEAT-INDUCIBLE TRANSCRIPTION REPRESSOR HRCA"/>
    <property type="match status" value="1"/>
</dbReference>
<evidence type="ECO:0000256" key="4">
    <source>
        <dbReference type="ARBA" id="ARBA00023163"/>
    </source>
</evidence>
<dbReference type="Proteomes" id="UP000741360">
    <property type="component" value="Unassembled WGS sequence"/>
</dbReference>